<evidence type="ECO:0000256" key="1">
    <source>
        <dbReference type="ARBA" id="ARBA00022741"/>
    </source>
</evidence>
<reference evidence="5 6" key="1">
    <citation type="submission" date="2016-11" db="EMBL/GenBank/DDBJ databases">
        <title>Draft Genome Sequences of Nine Cyanobacterial Strains from Diverse Habitats.</title>
        <authorList>
            <person name="Zhu T."/>
            <person name="Hou S."/>
            <person name="Lu X."/>
            <person name="Hess W.R."/>
        </authorList>
    </citation>
    <scope>NUCLEOTIDE SEQUENCE [LARGE SCALE GENOMIC DNA]</scope>
    <source>
        <strain evidence="5 6">IAM M-71</strain>
    </source>
</reference>
<proteinExistence type="predicted"/>
<evidence type="ECO:0000256" key="2">
    <source>
        <dbReference type="ARBA" id="ARBA00023118"/>
    </source>
</evidence>
<dbReference type="RefSeq" id="WP_073595687.1">
    <property type="nucleotide sequence ID" value="NZ_MRCE01000026.1"/>
</dbReference>
<dbReference type="EMBL" id="MRCE01000026">
    <property type="protein sequence ID" value="OKH33828.1"/>
    <property type="molecule type" value="Genomic_DNA"/>
</dbReference>
<evidence type="ECO:0000259" key="4">
    <source>
        <dbReference type="Pfam" id="PF22335"/>
    </source>
</evidence>
<protein>
    <submittedName>
        <fullName evidence="5">Type III-B CRISPR-associated protein Cas10/Cmr2</fullName>
    </submittedName>
</protein>
<name>A0A1U7IB39_9CYAN</name>
<organism evidence="5 6">
    <name type="scientific">[Phormidium ambiguum] IAM M-71</name>
    <dbReference type="NCBI Taxonomy" id="454136"/>
    <lineage>
        <taxon>Bacteria</taxon>
        <taxon>Bacillati</taxon>
        <taxon>Cyanobacteriota</taxon>
        <taxon>Cyanophyceae</taxon>
        <taxon>Oscillatoriophycideae</taxon>
        <taxon>Aerosakkonematales</taxon>
        <taxon>Aerosakkonemataceae</taxon>
        <taxon>Floridanema</taxon>
    </lineage>
</organism>
<evidence type="ECO:0000313" key="5">
    <source>
        <dbReference type="EMBL" id="OKH33828.1"/>
    </source>
</evidence>
<dbReference type="Pfam" id="PF22335">
    <property type="entry name" value="Cas10-Cmr2_palm2"/>
    <property type="match status" value="1"/>
</dbReference>
<dbReference type="AlphaFoldDB" id="A0A1U7IB39"/>
<comment type="caution">
    <text evidence="5">The sequence shown here is derived from an EMBL/GenBank/DDBJ whole genome shotgun (WGS) entry which is preliminary data.</text>
</comment>
<feature type="domain" description="Cas10/Cmr2 second palm" evidence="4">
    <location>
        <begin position="682"/>
        <end position="887"/>
    </location>
</feature>
<dbReference type="GO" id="GO:0000166">
    <property type="term" value="F:nucleotide binding"/>
    <property type="evidence" value="ECO:0007669"/>
    <property type="project" value="UniProtKB-KW"/>
</dbReference>
<dbReference type="OrthoDB" id="9758700at2"/>
<gene>
    <name evidence="5" type="ORF">NIES2119_22245</name>
</gene>
<feature type="domain" description="CRISPR-associated protein Cmr2 N-terminal" evidence="3">
    <location>
        <begin position="180"/>
        <end position="313"/>
    </location>
</feature>
<dbReference type="Pfam" id="PF12469">
    <property type="entry name" value="Cmr2_N"/>
    <property type="match status" value="1"/>
</dbReference>
<evidence type="ECO:0000313" key="6">
    <source>
        <dbReference type="Proteomes" id="UP000185860"/>
    </source>
</evidence>
<dbReference type="InterPro" id="IPR038242">
    <property type="entry name" value="Cmr2_N"/>
</dbReference>
<dbReference type="GO" id="GO:0051607">
    <property type="term" value="P:defense response to virus"/>
    <property type="evidence" value="ECO:0007669"/>
    <property type="project" value="UniProtKB-KW"/>
</dbReference>
<dbReference type="Gene3D" id="3.30.70.270">
    <property type="match status" value="1"/>
</dbReference>
<keyword evidence="1" id="KW-0547">Nucleotide-binding</keyword>
<dbReference type="STRING" id="454136.NIES2119_22245"/>
<dbReference type="Proteomes" id="UP000185860">
    <property type="component" value="Unassembled WGS sequence"/>
</dbReference>
<dbReference type="InterPro" id="IPR043128">
    <property type="entry name" value="Rev_trsase/Diguanyl_cyclase"/>
</dbReference>
<dbReference type="NCBIfam" id="TIGR02577">
    <property type="entry name" value="cas_TM1794_Cmr2"/>
    <property type="match status" value="1"/>
</dbReference>
<accession>A0A1U7IB39</accession>
<dbReference type="Gene3D" id="3.30.70.2220">
    <property type="entry name" value="CRISPR-Cas system, Cmr2 subunit, D1 domain, cysteine cluster"/>
    <property type="match status" value="1"/>
</dbReference>
<sequence length="1026" mass="117847">MSIYQRKIIALLDREQRKRNDPTSLVYQLECLAGKQKELLQWWEEEKDLCTPTDLGDFINLWEAIAQSSDRVNLQLNQQFNPQNLVKHPISGQSQPFNTQISHLNINSHSITQENDAEKIFYWLWRFYPELLAKQQNQALLAPAHEILPDCPQHSFRATVSALVGATLNWKTQSKEEPCLLLFTFSPVQEFIKASRKFLDFWSGSYLLHYLSAKLCWLIAEEYGPDAVITPSLWAQEIIDAFILKKYPDFSTYFEQISPDELTPVKRFENQKSTSLSTAGFPNVITALVPGKAAATALGKKLADNLTKEWREIGDKVKADIRSKVIDFLNNENKRENFWREFRKSIARESEIDSLRRDLEKWETESNWEWNRLWDSQLNHTWESYWTVVPLGVKKLTINKDDAEYESWKKAQFDIAQPRWDQPTPTDAEESIYSKFNVGTWWGGLQGRLGKSIQAVKNTRTWNIPVSPGERSSLSGQFSAAHPSLNYQGKFTEGRGLSAGSMRLFWELMAKVYPGLFNGSEKLNCLELTKRMAWQYGGVAECLGIKVSSHLDIDYEKLIRFPNLSSIASARFVYKDLEKQSNIVPSYWQKLESLIQNNKDLSRIAKAKFVIRSSERSFQIPKTDSLNGKNGKNYNGVMFSSKWLAEDMELTKDETSTLRNLVDQAHKESGFGDGSPGDWWVIVLADGDGMGQYVSGTKLKQYSRYLVDRKYEHYLDQAENLQATLTEFNQVFTKLLKTKKRMGPATHVALNRALLDFSNRLVPYITEKRFCGKVVYSGGDDVMAVLPLEDLPEYLRSLRAAWCGNEDPFGEFENYPTSSQPKGCGYWYPKSELKELPSRPHFTMGKDATMSMGIVIAYKSVPLPTVLENLWEAEKERAKKIPGKDGLCFRVIYGGGNTLEALMKGTLLNEWIQLLSPPEENLSPLLYRLAEELPRRASVTEKDKLFSLAAKVIMESREESKKLANFSQILKWLDDWEKWAYTMTENVPANENKPRGTTPEDLGKLLRFSAFWVDKMVQRKKWVEGK</sequence>
<keyword evidence="2" id="KW-0051">Antiviral defense</keyword>
<evidence type="ECO:0000259" key="3">
    <source>
        <dbReference type="Pfam" id="PF12469"/>
    </source>
</evidence>
<dbReference type="InterPro" id="IPR054767">
    <property type="entry name" value="Cas10-Cmr2_palm2"/>
</dbReference>
<dbReference type="InterPro" id="IPR013407">
    <property type="entry name" value="CRISPR-assoc_prot_Cmr2"/>
</dbReference>
<dbReference type="InterPro" id="IPR024615">
    <property type="entry name" value="CRISPR-assoc_Cmr2_N"/>
</dbReference>